<name>B9RIA8_RICCO</name>
<protein>
    <submittedName>
        <fullName evidence="1">Uncharacterized protein</fullName>
    </submittedName>
</protein>
<organism evidence="1 2">
    <name type="scientific">Ricinus communis</name>
    <name type="common">Castor bean</name>
    <dbReference type="NCBI Taxonomy" id="3988"/>
    <lineage>
        <taxon>Eukaryota</taxon>
        <taxon>Viridiplantae</taxon>
        <taxon>Streptophyta</taxon>
        <taxon>Embryophyta</taxon>
        <taxon>Tracheophyta</taxon>
        <taxon>Spermatophyta</taxon>
        <taxon>Magnoliopsida</taxon>
        <taxon>eudicotyledons</taxon>
        <taxon>Gunneridae</taxon>
        <taxon>Pentapetalae</taxon>
        <taxon>rosids</taxon>
        <taxon>fabids</taxon>
        <taxon>Malpighiales</taxon>
        <taxon>Euphorbiaceae</taxon>
        <taxon>Acalyphoideae</taxon>
        <taxon>Acalypheae</taxon>
        <taxon>Ricinus</taxon>
    </lineage>
</organism>
<keyword evidence="2" id="KW-1185">Reference proteome</keyword>
<evidence type="ECO:0000313" key="1">
    <source>
        <dbReference type="EMBL" id="EEF48880.1"/>
    </source>
</evidence>
<gene>
    <name evidence="1" type="ORF">RCOM_1577430</name>
</gene>
<dbReference type="EMBL" id="EQ973781">
    <property type="protein sequence ID" value="EEF48880.1"/>
    <property type="molecule type" value="Genomic_DNA"/>
</dbReference>
<reference evidence="2" key="1">
    <citation type="journal article" date="2010" name="Nat. Biotechnol.">
        <title>Draft genome sequence of the oilseed species Ricinus communis.</title>
        <authorList>
            <person name="Chan A.P."/>
            <person name="Crabtree J."/>
            <person name="Zhao Q."/>
            <person name="Lorenzi H."/>
            <person name="Orvis J."/>
            <person name="Puiu D."/>
            <person name="Melake-Berhan A."/>
            <person name="Jones K.M."/>
            <person name="Redman J."/>
            <person name="Chen G."/>
            <person name="Cahoon E.B."/>
            <person name="Gedil M."/>
            <person name="Stanke M."/>
            <person name="Haas B.J."/>
            <person name="Wortman J.R."/>
            <person name="Fraser-Liggett C.M."/>
            <person name="Ravel J."/>
            <person name="Rabinowicz P.D."/>
        </authorList>
    </citation>
    <scope>NUCLEOTIDE SEQUENCE [LARGE SCALE GENOMIC DNA]</scope>
    <source>
        <strain evidence="2">cv. Hale</strain>
    </source>
</reference>
<evidence type="ECO:0000313" key="2">
    <source>
        <dbReference type="Proteomes" id="UP000008311"/>
    </source>
</evidence>
<dbReference type="AlphaFoldDB" id="B9RIA8"/>
<accession>B9RIA8</accession>
<sequence>MGDEDQISTLDNNSQLFVLSDPLLFSSKEKCNSLTQLKQIQAQMIGLITEGLAQYQSLERLDYCTIILCNAQKRIAFSWNVATRGYLGVKTLGKP</sequence>
<dbReference type="InParanoid" id="B9RIA8"/>
<dbReference type="Proteomes" id="UP000008311">
    <property type="component" value="Unassembled WGS sequence"/>
</dbReference>
<proteinExistence type="predicted"/>